<proteinExistence type="predicted"/>
<evidence type="ECO:0000313" key="3">
    <source>
        <dbReference type="Proteomes" id="UP001187221"/>
    </source>
</evidence>
<gene>
    <name evidence="2" type="ORF">NUTIK01_31700</name>
</gene>
<accession>A0ABQ6PAY7</accession>
<comment type="caution">
    <text evidence="2">The sequence shown here is derived from an EMBL/GenBank/DDBJ whole genome shotgun (WGS) entry which is preliminary data.</text>
</comment>
<evidence type="ECO:0000313" key="2">
    <source>
        <dbReference type="EMBL" id="GMM62393.1"/>
    </source>
</evidence>
<keyword evidence="3" id="KW-1185">Reference proteome</keyword>
<evidence type="ECO:0000256" key="1">
    <source>
        <dbReference type="SAM" id="MobiDB-lite"/>
    </source>
</evidence>
<dbReference type="EMBL" id="BTFW01000001">
    <property type="protein sequence ID" value="GMM62393.1"/>
    <property type="molecule type" value="Genomic_DNA"/>
</dbReference>
<dbReference type="Proteomes" id="UP001187221">
    <property type="component" value="Unassembled WGS sequence"/>
</dbReference>
<sequence length="92" mass="10139">MAGGGTGRVKEKNKEGAIAPSTPEFLPVLRLTLSSFPRRRESSNDLCFLDSRLRGNDEEGYAKMEAEHPPIAQHSQEFRGRRGNGPFPPPCS</sequence>
<feature type="region of interest" description="Disordered" evidence="1">
    <location>
        <begin position="66"/>
        <end position="92"/>
    </location>
</feature>
<name>A0ABQ6PAY7_9SPHN</name>
<organism evidence="2 3">
    <name type="scientific">Novosphingobium pituita</name>
    <dbReference type="NCBI Taxonomy" id="3056842"/>
    <lineage>
        <taxon>Bacteria</taxon>
        <taxon>Pseudomonadati</taxon>
        <taxon>Pseudomonadota</taxon>
        <taxon>Alphaproteobacteria</taxon>
        <taxon>Sphingomonadales</taxon>
        <taxon>Sphingomonadaceae</taxon>
        <taxon>Novosphingobium</taxon>
    </lineage>
</organism>
<protein>
    <submittedName>
        <fullName evidence="2">Uncharacterized protein</fullName>
    </submittedName>
</protein>
<reference evidence="2 3" key="1">
    <citation type="submission" date="2023-06" db="EMBL/GenBank/DDBJ databases">
        <title>Draft genome sequence of Novosphingobium sp. strain IK01.</title>
        <authorList>
            <person name="Hatamoto M."/>
            <person name="Ikarashi T."/>
            <person name="Yamaguchi T."/>
        </authorList>
    </citation>
    <scope>NUCLEOTIDE SEQUENCE [LARGE SCALE GENOMIC DNA]</scope>
    <source>
        <strain evidence="2 3">IK01</strain>
    </source>
</reference>